<sequence>MHHIARLIRIRTSQLPSIMNRIISLFVYLEQPLKKTWLIFGQGMARGQFQYRIKIRRHALSHYIAKQLFRRLLLNETQRH</sequence>
<accession>A0A238D7A4</accession>
<keyword evidence="2" id="KW-1185">Reference proteome</keyword>
<dbReference type="EMBL" id="FLMQ01000056">
    <property type="protein sequence ID" value="SBP89062.1"/>
    <property type="molecule type" value="Genomic_DNA"/>
</dbReference>
<proteinExistence type="predicted"/>
<gene>
    <name evidence="1" type="ORF">THIARS_70682</name>
</gene>
<dbReference type="AlphaFoldDB" id="A0A238D7A4"/>
<protein>
    <submittedName>
        <fullName evidence="1">Uncharacterized protein</fullName>
    </submittedName>
</protein>
<evidence type="ECO:0000313" key="2">
    <source>
        <dbReference type="Proteomes" id="UP000214566"/>
    </source>
</evidence>
<name>A0A238D7A4_THIDL</name>
<dbReference type="Proteomes" id="UP000214566">
    <property type="component" value="Unassembled WGS sequence"/>
</dbReference>
<evidence type="ECO:0000313" key="1">
    <source>
        <dbReference type="EMBL" id="SBP89062.1"/>
    </source>
</evidence>
<organism evidence="1 2">
    <name type="scientific">Thiomonas delicata</name>
    <name type="common">Thiomonas cuprina</name>
    <dbReference type="NCBI Taxonomy" id="364030"/>
    <lineage>
        <taxon>Bacteria</taxon>
        <taxon>Pseudomonadati</taxon>
        <taxon>Pseudomonadota</taxon>
        <taxon>Betaproteobacteria</taxon>
        <taxon>Burkholderiales</taxon>
        <taxon>Thiomonas</taxon>
    </lineage>
</organism>
<reference evidence="1 2" key="1">
    <citation type="submission" date="2016-06" db="EMBL/GenBank/DDBJ databases">
        <authorList>
            <person name="Kjaerup R.B."/>
            <person name="Dalgaard T.S."/>
            <person name="Juul-Madsen H.R."/>
        </authorList>
    </citation>
    <scope>NUCLEOTIDE SEQUENCE [LARGE SCALE GENOMIC DNA]</scope>
    <source>
        <strain evidence="1 2">DSM 16361</strain>
    </source>
</reference>